<evidence type="ECO:0000313" key="3">
    <source>
        <dbReference type="Proteomes" id="UP000002357"/>
    </source>
</evidence>
<keyword evidence="2" id="KW-0614">Plasmid</keyword>
<sequence length="170" mass="19286">MDEIDRQIQAELAELDALEAAEARGEYLPLPVSTEPPPPEGWFPCPCCGHQMFSGVGDYEICAVCSWEDDLVQLRVPWSFGANAVCLMEAQANYRRYGAMEERFVTKVRPAAPNEPLDPGFRPVDLARDSFERLGDTGPLPSDLSVLYWWRPSYWRRSEPPTGQFFTPDR</sequence>
<dbReference type="Proteomes" id="UP000002357">
    <property type="component" value="Plasmid pSCL4"/>
</dbReference>
<dbReference type="AlphaFoldDB" id="B5GVW4"/>
<keyword evidence="2" id="KW-0378">Hydrolase</keyword>
<evidence type="ECO:0000259" key="1">
    <source>
        <dbReference type="Pfam" id="PF14206"/>
    </source>
</evidence>
<proteinExistence type="predicted"/>
<keyword evidence="3" id="KW-1185">Reference proteome</keyword>
<reference evidence="2 3" key="1">
    <citation type="journal article" date="2010" name="Genome Biol. Evol.">
        <title>The sequence of a 1.8-mb bacterial linear plasmid reveals a rich evolutionary reservoir of secondary metabolic pathways.</title>
        <authorList>
            <person name="Medema M.H."/>
            <person name="Trefzer A."/>
            <person name="Kovalchuk A."/>
            <person name="van den Berg M."/>
            <person name="Mueller U."/>
            <person name="Heijne W."/>
            <person name="Wu L."/>
            <person name="Alam M.T."/>
            <person name="Ronning C.M."/>
            <person name="Nierman W.C."/>
            <person name="Bovenberg R.A.L."/>
            <person name="Breitling R."/>
            <person name="Takano E."/>
        </authorList>
    </citation>
    <scope>NUCLEOTIDE SEQUENCE [LARGE SCALE GENOMIC DNA]</scope>
    <source>
        <strain evidence="3">ATCC 27064 / DSM 738 / JCM 4710 / NBRC 13307 / NCIMB 12785 / NRRL 3585 / VKM Ac-602</strain>
        <plasmid evidence="2">pSCL4</plasmid>
    </source>
</reference>
<feature type="domain" description="Cysteine-rich CPCC" evidence="1">
    <location>
        <begin position="43"/>
        <end position="115"/>
    </location>
</feature>
<accession>B5GVW4</accession>
<protein>
    <submittedName>
        <fullName evidence="2">Putative hydrolase</fullName>
    </submittedName>
</protein>
<dbReference type="OrthoDB" id="1456570at2"/>
<organism evidence="2 3">
    <name type="scientific">Streptomyces clavuligerus</name>
    <dbReference type="NCBI Taxonomy" id="1901"/>
    <lineage>
        <taxon>Bacteria</taxon>
        <taxon>Bacillati</taxon>
        <taxon>Actinomycetota</taxon>
        <taxon>Actinomycetes</taxon>
        <taxon>Kitasatosporales</taxon>
        <taxon>Streptomycetaceae</taxon>
        <taxon>Streptomyces</taxon>
    </lineage>
</organism>
<dbReference type="GeneID" id="93733279"/>
<geneLocation type="plasmid" evidence="2 3">
    <name>pSCL4</name>
</geneLocation>
<gene>
    <name evidence="2" type="ORF">SCLAV_p0004</name>
</gene>
<dbReference type="InterPro" id="IPR025983">
    <property type="entry name" value="Cys_rich_CPCC"/>
</dbReference>
<dbReference type="eggNOG" id="ENOG5032ZW6">
    <property type="taxonomic scope" value="Bacteria"/>
</dbReference>
<name>B5GVW4_STRCL</name>
<evidence type="ECO:0000313" key="2">
    <source>
        <dbReference type="EMBL" id="EFG03499.2"/>
    </source>
</evidence>
<dbReference type="GO" id="GO:0016787">
    <property type="term" value="F:hydrolase activity"/>
    <property type="evidence" value="ECO:0007669"/>
    <property type="project" value="UniProtKB-KW"/>
</dbReference>
<dbReference type="RefSeq" id="WP_003955997.1">
    <property type="nucleotide sequence ID" value="NZ_CM000914.1"/>
</dbReference>
<dbReference type="Pfam" id="PF14206">
    <property type="entry name" value="Cys_rich_CPCC"/>
    <property type="match status" value="1"/>
</dbReference>
<dbReference type="EMBL" id="CM000914">
    <property type="protein sequence ID" value="EFG03499.2"/>
    <property type="molecule type" value="Genomic_DNA"/>
</dbReference>